<feature type="region of interest" description="Disordered" evidence="1">
    <location>
        <begin position="27"/>
        <end position="79"/>
    </location>
</feature>
<dbReference type="Proteomes" id="UP001527882">
    <property type="component" value="Unassembled WGS sequence"/>
</dbReference>
<accession>A0ABT4Q878</accession>
<feature type="signal peptide" evidence="2">
    <location>
        <begin position="1"/>
        <end position="25"/>
    </location>
</feature>
<organism evidence="4 5">
    <name type="scientific">Paenibacillus gyeongsangnamensis</name>
    <dbReference type="NCBI Taxonomy" id="3388067"/>
    <lineage>
        <taxon>Bacteria</taxon>
        <taxon>Bacillati</taxon>
        <taxon>Bacillota</taxon>
        <taxon>Bacilli</taxon>
        <taxon>Bacillales</taxon>
        <taxon>Paenibacillaceae</taxon>
        <taxon>Paenibacillus</taxon>
    </lineage>
</organism>
<feature type="chain" id="PRO_5045135100" evidence="2">
    <location>
        <begin position="26"/>
        <end position="208"/>
    </location>
</feature>
<evidence type="ECO:0000256" key="2">
    <source>
        <dbReference type="SAM" id="SignalP"/>
    </source>
</evidence>
<sequence length="208" mass="22101">MLQNGLKVMTAAAILGMVLAGCGHAKMPAQGPASEPAKQTQGSGSDKPSSSSLQPPSSGQQPPSSGQQLPSSGQEQQKQAKVKIYFGDDQMNNLVEKEATITYKQDSDKYLAVLKAQAGNGDAKTTPLFKGFTFKTATLKDGLLTVDLSMAPEARLGSGGEELILSALQRSLFQFPEVQSINILVDGKQEESLMGHMDLPHPIKRSTK</sequence>
<keyword evidence="2" id="KW-0732">Signal</keyword>
<dbReference type="PROSITE" id="PS51257">
    <property type="entry name" value="PROKAR_LIPOPROTEIN"/>
    <property type="match status" value="1"/>
</dbReference>
<dbReference type="EMBL" id="JAQAGZ010000006">
    <property type="protein sequence ID" value="MCZ8512992.1"/>
    <property type="molecule type" value="Genomic_DNA"/>
</dbReference>
<evidence type="ECO:0000313" key="4">
    <source>
        <dbReference type="EMBL" id="MCZ8512992.1"/>
    </source>
</evidence>
<protein>
    <submittedName>
        <fullName evidence="4">GerMN domain-containing protein</fullName>
    </submittedName>
</protein>
<dbReference type="Pfam" id="PF10646">
    <property type="entry name" value="Germane"/>
    <property type="match status" value="1"/>
</dbReference>
<dbReference type="InterPro" id="IPR019606">
    <property type="entry name" value="GerMN"/>
</dbReference>
<gene>
    <name evidence="4" type="ORF">O9H85_11280</name>
</gene>
<evidence type="ECO:0000259" key="3">
    <source>
        <dbReference type="Pfam" id="PF10646"/>
    </source>
</evidence>
<evidence type="ECO:0000256" key="1">
    <source>
        <dbReference type="SAM" id="MobiDB-lite"/>
    </source>
</evidence>
<dbReference type="RefSeq" id="WP_269881455.1">
    <property type="nucleotide sequence ID" value="NZ_JAQAGZ010000006.1"/>
</dbReference>
<keyword evidence="5" id="KW-1185">Reference proteome</keyword>
<feature type="domain" description="GerMN" evidence="3">
    <location>
        <begin position="83"/>
        <end position="190"/>
    </location>
</feature>
<comment type="caution">
    <text evidence="4">The sequence shown here is derived from an EMBL/GenBank/DDBJ whole genome shotgun (WGS) entry which is preliminary data.</text>
</comment>
<reference evidence="4 5" key="1">
    <citation type="submission" date="2022-12" db="EMBL/GenBank/DDBJ databases">
        <title>Draft genome sequence of Paenibacillus sp. dW9.</title>
        <authorList>
            <person name="Choi E.-W."/>
            <person name="Kim D.-U."/>
        </authorList>
    </citation>
    <scope>NUCLEOTIDE SEQUENCE [LARGE SCALE GENOMIC DNA]</scope>
    <source>
        <strain evidence="5">dW9</strain>
    </source>
</reference>
<evidence type="ECO:0000313" key="5">
    <source>
        <dbReference type="Proteomes" id="UP001527882"/>
    </source>
</evidence>
<name>A0ABT4Q878_9BACL</name>
<proteinExistence type="predicted"/>
<feature type="compositionally biased region" description="Low complexity" evidence="1">
    <location>
        <begin position="41"/>
        <end position="79"/>
    </location>
</feature>